<evidence type="ECO:0000313" key="2">
    <source>
        <dbReference type="EMBL" id="MCI3240243.1"/>
    </source>
</evidence>
<organism evidence="2 3">
    <name type="scientific">Streptomyces spinosisporus</name>
    <dbReference type="NCBI Taxonomy" id="2927582"/>
    <lineage>
        <taxon>Bacteria</taxon>
        <taxon>Bacillati</taxon>
        <taxon>Actinomycetota</taxon>
        <taxon>Actinomycetes</taxon>
        <taxon>Kitasatosporales</taxon>
        <taxon>Streptomycetaceae</taxon>
        <taxon>Streptomyces</taxon>
    </lineage>
</organism>
<evidence type="ECO:0000313" key="3">
    <source>
        <dbReference type="Proteomes" id="UP001165270"/>
    </source>
</evidence>
<dbReference type="InterPro" id="IPR027417">
    <property type="entry name" value="P-loop_NTPase"/>
</dbReference>
<feature type="region of interest" description="Disordered" evidence="1">
    <location>
        <begin position="294"/>
        <end position="348"/>
    </location>
</feature>
<proteinExistence type="predicted"/>
<dbReference type="RefSeq" id="WP_242709312.1">
    <property type="nucleotide sequence ID" value="NZ_JALDAX010000003.1"/>
</dbReference>
<dbReference type="Pfam" id="PF13479">
    <property type="entry name" value="AAA_24"/>
    <property type="match status" value="1"/>
</dbReference>
<comment type="caution">
    <text evidence="2">The sequence shown here is derived from an EMBL/GenBank/DDBJ whole genome shotgun (WGS) entry which is preliminary data.</text>
</comment>
<gene>
    <name evidence="2" type="ORF">MQN93_10965</name>
</gene>
<feature type="compositionally biased region" description="Polar residues" evidence="1">
    <location>
        <begin position="297"/>
        <end position="308"/>
    </location>
</feature>
<name>A0ABS9XDZ7_9ACTN</name>
<sequence length="433" mass="46160">MTFTFQPATREQARARIALQGPGGSGKTKTALRMAEGLAKGGQIGVVDTERGSALKYAPVPGRPDIEAHEFAHLPMAYCSPENLIAAVKAAEEARLAVLIIDSWSHFWAGKGGLLARVDEEGQKISGGKFSAWGPVNEMEQDMLDALLGFPGHVIVTMRTKNDYELSGGKVKKLGVKTVQREGAEYEVDVVIDMIEGTGTVTKTRYTALDGACVHHPGEDFADAILEQLGQGVDPVQVIVDELVRDGLTYERALELHAQANSRRLLGADLLHPKTGEPAKLGDVIKEYGQAVKPVTTGVTPPSTQATEDANEGEYSGPSAHSLADAEGSAPAVTQTSEQDQAPGPVSAPQMRMMHACFAKVGLGAKEERARRLQATALIIGRDIQSANELTSTEAATLLDTLTAFGDRETPVSDFSEMVRGLAEERRAAHQSA</sequence>
<accession>A0ABS9XDZ7</accession>
<dbReference type="EMBL" id="JALDAX010000003">
    <property type="protein sequence ID" value="MCI3240243.1"/>
    <property type="molecule type" value="Genomic_DNA"/>
</dbReference>
<evidence type="ECO:0000256" key="1">
    <source>
        <dbReference type="SAM" id="MobiDB-lite"/>
    </source>
</evidence>
<keyword evidence="2" id="KW-0547">Nucleotide-binding</keyword>
<keyword evidence="3" id="KW-1185">Reference proteome</keyword>
<reference evidence="2" key="1">
    <citation type="submission" date="2022-03" db="EMBL/GenBank/DDBJ databases">
        <title>Streptomyces 7R015 and 7R016 isolated from Barleria lupulina in Thailand.</title>
        <authorList>
            <person name="Kanchanasin P."/>
            <person name="Phongsopitanun W."/>
            <person name="Tanasupawat S."/>
        </authorList>
    </citation>
    <scope>NUCLEOTIDE SEQUENCE</scope>
    <source>
        <strain evidence="2">7R016</strain>
    </source>
</reference>
<dbReference type="GO" id="GO:0005524">
    <property type="term" value="F:ATP binding"/>
    <property type="evidence" value="ECO:0007669"/>
    <property type="project" value="UniProtKB-KW"/>
</dbReference>
<keyword evidence="2" id="KW-0067">ATP-binding</keyword>
<dbReference type="Proteomes" id="UP001165270">
    <property type="component" value="Unassembled WGS sequence"/>
</dbReference>
<dbReference type="SUPFAM" id="SSF52540">
    <property type="entry name" value="P-loop containing nucleoside triphosphate hydrolases"/>
    <property type="match status" value="1"/>
</dbReference>
<protein>
    <submittedName>
        <fullName evidence="2">ATP-binding protein</fullName>
    </submittedName>
</protein>